<feature type="chain" id="PRO_5047066812" evidence="1">
    <location>
        <begin position="25"/>
        <end position="125"/>
    </location>
</feature>
<proteinExistence type="predicted"/>
<accession>A0ABV7CBU8</accession>
<organism evidence="2 3">
    <name type="scientific">Vibrio zhugei</name>
    <dbReference type="NCBI Taxonomy" id="2479546"/>
    <lineage>
        <taxon>Bacteria</taxon>
        <taxon>Pseudomonadati</taxon>
        <taxon>Pseudomonadota</taxon>
        <taxon>Gammaproteobacteria</taxon>
        <taxon>Vibrionales</taxon>
        <taxon>Vibrionaceae</taxon>
        <taxon>Vibrio</taxon>
    </lineage>
</organism>
<comment type="caution">
    <text evidence="2">The sequence shown here is derived from an EMBL/GenBank/DDBJ whole genome shotgun (WGS) entry which is preliminary data.</text>
</comment>
<evidence type="ECO:0000313" key="3">
    <source>
        <dbReference type="Proteomes" id="UP001595384"/>
    </source>
</evidence>
<protein>
    <submittedName>
        <fullName evidence="2">Uncharacterized protein</fullName>
    </submittedName>
</protein>
<keyword evidence="3" id="KW-1185">Reference proteome</keyword>
<dbReference type="Proteomes" id="UP001595384">
    <property type="component" value="Unassembled WGS sequence"/>
</dbReference>
<feature type="signal peptide" evidence="1">
    <location>
        <begin position="1"/>
        <end position="24"/>
    </location>
</feature>
<evidence type="ECO:0000313" key="2">
    <source>
        <dbReference type="EMBL" id="MFC3024879.1"/>
    </source>
</evidence>
<dbReference type="EMBL" id="JBHRSE010000094">
    <property type="protein sequence ID" value="MFC3024879.1"/>
    <property type="molecule type" value="Genomic_DNA"/>
</dbReference>
<gene>
    <name evidence="2" type="ORF">ACFODT_13745</name>
</gene>
<keyword evidence="1" id="KW-0732">Signal</keyword>
<reference evidence="3" key="1">
    <citation type="journal article" date="2019" name="Int. J. Syst. Evol. Microbiol.">
        <title>The Global Catalogue of Microorganisms (GCM) 10K type strain sequencing project: providing services to taxonomists for standard genome sequencing and annotation.</title>
        <authorList>
            <consortium name="The Broad Institute Genomics Platform"/>
            <consortium name="The Broad Institute Genome Sequencing Center for Infectious Disease"/>
            <person name="Wu L."/>
            <person name="Ma J."/>
        </authorList>
    </citation>
    <scope>NUCLEOTIDE SEQUENCE [LARGE SCALE GENOMIC DNA]</scope>
    <source>
        <strain evidence="3">KCTC 62784</strain>
    </source>
</reference>
<sequence length="125" mass="13570">MKSIAIAQLFVGLSWFISAPNALANAEMTEPSMTENAVCMNISCEVDTLFIYDANRLKSGLPQELSNDVAVLATQSKRSEAIGLSDSLNESSRVSFADEEEPSNSYMATIDIESKSLLLTVNLIM</sequence>
<name>A0ABV7CBU8_9VIBR</name>
<dbReference type="RefSeq" id="WP_123014336.1">
    <property type="nucleotide sequence ID" value="NZ_AP024912.1"/>
</dbReference>
<evidence type="ECO:0000256" key="1">
    <source>
        <dbReference type="SAM" id="SignalP"/>
    </source>
</evidence>